<dbReference type="SMART" id="SM00882">
    <property type="entry name" value="CoA_trans"/>
    <property type="match status" value="1"/>
</dbReference>
<dbReference type="Gene3D" id="3.40.1080.10">
    <property type="entry name" value="Glutaconate Coenzyme A-transferase"/>
    <property type="match status" value="2"/>
</dbReference>
<gene>
    <name evidence="1" type="ORF">METZ01_LOCUS89724</name>
</gene>
<sequence length="477" mass="51090">VVSLESLAQEVPSGATIAIGGFQLSRVPIALLHAIVEGEHSDFRAVSAPNPLALEILSAAGCLRSAECGFVGFQYEDGFVIAPAVRHAIATGELDLRQPDVYDTIQSLRAIRDKGKQHADFALLHVQLADSTGNLFIDDPYVDVLLAEASGGVLATTEDLVDRIDEPTIPADRVQQVALAKNGAAPTSCLGHYGRDPLGVRQHIGETIVRRPDPTPSQTGAIDNFLINLARQVNDNEVIVTGLASAVPMLAIELARRTSAPNLTYINCIGAVNPRIEKAFPTSVEAELRNHCDGTIELPDLFDLARDGGVDTMFFGAGQIDGQGNINLSRIGPESNPEVRLAGPAGSPSMRSYIRRVLIAVPRQLRRNLVGRVDAETSAPASCNEETVLVTDAAIWHLKANGFEPGSMHEGISVEDLLSRTGFDFRCNFPAVTAPATELELSTLRSIDPAGGRYKLFSEKPQPIERPKPTGKVTHEG</sequence>
<dbReference type="InterPro" id="IPR004165">
    <property type="entry name" value="CoA_trans_fam_I"/>
</dbReference>
<dbReference type="SUPFAM" id="SSF100950">
    <property type="entry name" value="NagB/RpiA/CoA transferase-like"/>
    <property type="match status" value="2"/>
</dbReference>
<dbReference type="Pfam" id="PF01144">
    <property type="entry name" value="CoA_trans"/>
    <property type="match status" value="1"/>
</dbReference>
<dbReference type="InterPro" id="IPR037171">
    <property type="entry name" value="NagB/RpiA_transferase-like"/>
</dbReference>
<reference evidence="1" key="1">
    <citation type="submission" date="2018-05" db="EMBL/GenBank/DDBJ databases">
        <authorList>
            <person name="Lanie J.A."/>
            <person name="Ng W.-L."/>
            <person name="Kazmierczak K.M."/>
            <person name="Andrzejewski T.M."/>
            <person name="Davidsen T.M."/>
            <person name="Wayne K.J."/>
            <person name="Tettelin H."/>
            <person name="Glass J.I."/>
            <person name="Rusch D."/>
            <person name="Podicherti R."/>
            <person name="Tsui H.-C.T."/>
            <person name="Winkler M.E."/>
        </authorList>
    </citation>
    <scope>NUCLEOTIDE SEQUENCE</scope>
</reference>
<name>A0A381V973_9ZZZZ</name>
<accession>A0A381V973</accession>
<evidence type="ECO:0008006" key="2">
    <source>
        <dbReference type="Google" id="ProtNLM"/>
    </source>
</evidence>
<proteinExistence type="predicted"/>
<evidence type="ECO:0000313" key="1">
    <source>
        <dbReference type="EMBL" id="SVA36870.1"/>
    </source>
</evidence>
<dbReference type="PANTHER" id="PTHR43293">
    <property type="entry name" value="ACETATE COA-TRANSFERASE YDIF"/>
    <property type="match status" value="1"/>
</dbReference>
<dbReference type="AlphaFoldDB" id="A0A381V973"/>
<protein>
    <recommendedName>
        <fullName evidence="2">Coenzyme A transferase</fullName>
    </recommendedName>
</protein>
<dbReference type="EMBL" id="UINC01008181">
    <property type="protein sequence ID" value="SVA36870.1"/>
    <property type="molecule type" value="Genomic_DNA"/>
</dbReference>
<dbReference type="GO" id="GO:0008410">
    <property type="term" value="F:CoA-transferase activity"/>
    <property type="evidence" value="ECO:0007669"/>
    <property type="project" value="InterPro"/>
</dbReference>
<dbReference type="PANTHER" id="PTHR43293:SF3">
    <property type="entry name" value="CHOLESTEROL RING-CLEAVING HYDROLASE IPDB SUBUNIT"/>
    <property type="match status" value="1"/>
</dbReference>
<organism evidence="1">
    <name type="scientific">marine metagenome</name>
    <dbReference type="NCBI Taxonomy" id="408172"/>
    <lineage>
        <taxon>unclassified sequences</taxon>
        <taxon>metagenomes</taxon>
        <taxon>ecological metagenomes</taxon>
    </lineage>
</organism>
<feature type="non-terminal residue" evidence="1">
    <location>
        <position position="1"/>
    </location>
</feature>